<keyword evidence="2" id="KW-1185">Reference proteome</keyword>
<evidence type="ECO:0000313" key="2">
    <source>
        <dbReference type="Proteomes" id="UP000076502"/>
    </source>
</evidence>
<gene>
    <name evidence="1" type="ORF">WN55_07598</name>
</gene>
<reference evidence="1 2" key="1">
    <citation type="submission" date="2015-07" db="EMBL/GenBank/DDBJ databases">
        <title>The genome of Dufourea novaeangliae.</title>
        <authorList>
            <person name="Pan H."/>
            <person name="Kapheim K."/>
        </authorList>
    </citation>
    <scope>NUCLEOTIDE SEQUENCE [LARGE SCALE GENOMIC DNA]</scope>
    <source>
        <strain evidence="1">0120121106</strain>
        <tissue evidence="1">Whole body</tissue>
    </source>
</reference>
<evidence type="ECO:0000313" key="1">
    <source>
        <dbReference type="EMBL" id="KZC06136.1"/>
    </source>
</evidence>
<name>A0A154P2I3_DUFNO</name>
<dbReference type="Proteomes" id="UP000076502">
    <property type="component" value="Unassembled WGS sequence"/>
</dbReference>
<dbReference type="AlphaFoldDB" id="A0A154P2I3"/>
<organism evidence="1 2">
    <name type="scientific">Dufourea novaeangliae</name>
    <name type="common">Sweat bee</name>
    <dbReference type="NCBI Taxonomy" id="178035"/>
    <lineage>
        <taxon>Eukaryota</taxon>
        <taxon>Metazoa</taxon>
        <taxon>Ecdysozoa</taxon>
        <taxon>Arthropoda</taxon>
        <taxon>Hexapoda</taxon>
        <taxon>Insecta</taxon>
        <taxon>Pterygota</taxon>
        <taxon>Neoptera</taxon>
        <taxon>Endopterygota</taxon>
        <taxon>Hymenoptera</taxon>
        <taxon>Apocrita</taxon>
        <taxon>Aculeata</taxon>
        <taxon>Apoidea</taxon>
        <taxon>Anthophila</taxon>
        <taxon>Halictidae</taxon>
        <taxon>Rophitinae</taxon>
        <taxon>Dufourea</taxon>
    </lineage>
</organism>
<accession>A0A154P2I3</accession>
<dbReference type="EMBL" id="KQ434806">
    <property type="protein sequence ID" value="KZC06136.1"/>
    <property type="molecule type" value="Genomic_DNA"/>
</dbReference>
<protein>
    <submittedName>
        <fullName evidence="1">Uncharacterized protein</fullName>
    </submittedName>
</protein>
<sequence>MRSRPDRTAPGTRCEHVHELPIEFVGSKDARVISSCPAHVNEDASKQRRLLGCSTSLKF</sequence>
<proteinExistence type="predicted"/>